<feature type="transmembrane region" description="Helical" evidence="1">
    <location>
        <begin position="80"/>
        <end position="99"/>
    </location>
</feature>
<proteinExistence type="predicted"/>
<evidence type="ECO:0000256" key="1">
    <source>
        <dbReference type="SAM" id="Phobius"/>
    </source>
</evidence>
<evidence type="ECO:0000313" key="2">
    <source>
        <dbReference type="EMBL" id="RJG20239.1"/>
    </source>
</evidence>
<protein>
    <submittedName>
        <fullName evidence="2">Uncharacterized protein</fullName>
    </submittedName>
</protein>
<keyword evidence="1" id="KW-0812">Transmembrane</keyword>
<accession>A0A418Y3X4</accession>
<comment type="caution">
    <text evidence="2">The sequence shown here is derived from an EMBL/GenBank/DDBJ whole genome shotgun (WGS) entry which is preliminary data.</text>
</comment>
<dbReference type="AlphaFoldDB" id="A0A418Y3X4"/>
<dbReference type="Pfam" id="PF20460">
    <property type="entry name" value="DUF6713"/>
    <property type="match status" value="1"/>
</dbReference>
<feature type="transmembrane region" description="Helical" evidence="1">
    <location>
        <begin position="111"/>
        <end position="130"/>
    </location>
</feature>
<name>A0A418Y3X4_9GAMM</name>
<evidence type="ECO:0000313" key="3">
    <source>
        <dbReference type="Proteomes" id="UP000283734"/>
    </source>
</evidence>
<dbReference type="RefSeq" id="WP_119917622.1">
    <property type="nucleotide sequence ID" value="NZ_QYYA01000001.1"/>
</dbReference>
<gene>
    <name evidence="2" type="ORF">D4A39_05350</name>
</gene>
<organism evidence="2 3">
    <name type="scientific">Alcanivorax profundi</name>
    <dbReference type="NCBI Taxonomy" id="2338368"/>
    <lineage>
        <taxon>Bacteria</taxon>
        <taxon>Pseudomonadati</taxon>
        <taxon>Pseudomonadota</taxon>
        <taxon>Gammaproteobacteria</taxon>
        <taxon>Oceanospirillales</taxon>
        <taxon>Alcanivoracaceae</taxon>
        <taxon>Alcanivorax</taxon>
    </lineage>
</organism>
<keyword evidence="3" id="KW-1185">Reference proteome</keyword>
<keyword evidence="1" id="KW-1133">Transmembrane helix</keyword>
<sequence length="133" mass="14538">MSTVPQPLWLRALFLIGVSLLFTHELDAMTHSEWRVLPLTSWLAPDVGRVVFVVLHVPIFALVLGWLTSRLPERVAQGQCWVSVFLVVHAGLHVAFSGQPQYTFEGILSNTLIFGAAVFGAGYLLGNGLLGRG</sequence>
<reference evidence="2 3" key="1">
    <citation type="submission" date="2018-09" db="EMBL/GenBank/DDBJ databases">
        <title>Alcanivorax profundi sp. nov., isolated from 1000 m-depth seawater of the Mariana Trench.</title>
        <authorList>
            <person name="Liu J."/>
        </authorList>
    </citation>
    <scope>NUCLEOTIDE SEQUENCE [LARGE SCALE GENOMIC DNA]</scope>
    <source>
        <strain evidence="2 3">MTEO17</strain>
    </source>
</reference>
<dbReference type="OrthoDB" id="6885393at2"/>
<keyword evidence="1" id="KW-0472">Membrane</keyword>
<feature type="transmembrane region" description="Helical" evidence="1">
    <location>
        <begin position="47"/>
        <end position="68"/>
    </location>
</feature>
<dbReference type="EMBL" id="QYYA01000001">
    <property type="protein sequence ID" value="RJG20239.1"/>
    <property type="molecule type" value="Genomic_DNA"/>
</dbReference>
<dbReference type="Proteomes" id="UP000283734">
    <property type="component" value="Unassembled WGS sequence"/>
</dbReference>
<dbReference type="InterPro" id="IPR046559">
    <property type="entry name" value="DUF6713"/>
</dbReference>